<dbReference type="InterPro" id="IPR036273">
    <property type="entry name" value="CRAL/TRIO_N_dom_sf"/>
</dbReference>
<keyword evidence="8" id="KW-0479">Metal-binding</keyword>
<keyword evidence="13 16" id="KW-0472">Membrane</keyword>
<dbReference type="Gene3D" id="3.40.525.10">
    <property type="entry name" value="CRAL-TRIO lipid binding domain"/>
    <property type="match status" value="1"/>
</dbReference>
<organism evidence="18 19">
    <name type="scientific">Debaryomyces fabryi</name>
    <dbReference type="NCBI Taxonomy" id="58627"/>
    <lineage>
        <taxon>Eukaryota</taxon>
        <taxon>Fungi</taxon>
        <taxon>Dikarya</taxon>
        <taxon>Ascomycota</taxon>
        <taxon>Saccharomycotina</taxon>
        <taxon>Pichiomycetes</taxon>
        <taxon>Debaryomycetaceae</taxon>
        <taxon>Debaryomyces</taxon>
    </lineage>
</organism>
<comment type="catalytic activity">
    <reaction evidence="14">
        <text>a 1,2-diacyl-sn-glycero-3-phospho-(1D-myo-inositol)(in) = a 1,2-diacyl-sn-glycero-3-phospho-(1D-myo-inositol)(out)</text>
        <dbReference type="Rhea" id="RHEA:38691"/>
        <dbReference type="ChEBI" id="CHEBI:57880"/>
    </reaction>
    <physiologicalReaction direction="left-to-right" evidence="14">
        <dbReference type="Rhea" id="RHEA:38692"/>
    </physiologicalReaction>
</comment>
<keyword evidence="6 16" id="KW-0963">Cytoplasm</keyword>
<dbReference type="Pfam" id="PF00650">
    <property type="entry name" value="CRAL_TRIO"/>
    <property type="match status" value="1"/>
</dbReference>
<dbReference type="RefSeq" id="XP_015469267.1">
    <property type="nucleotide sequence ID" value="XM_015609892.1"/>
</dbReference>
<evidence type="ECO:0000256" key="9">
    <source>
        <dbReference type="ARBA" id="ARBA00022824"/>
    </source>
</evidence>
<accession>A0A0V1Q3U1</accession>
<evidence type="ECO:0000256" key="11">
    <source>
        <dbReference type="ARBA" id="ARBA00023004"/>
    </source>
</evidence>
<evidence type="ECO:0000256" key="3">
    <source>
        <dbReference type="ARBA" id="ARBA00006667"/>
    </source>
</evidence>
<dbReference type="GO" id="GO:0005886">
    <property type="term" value="C:plasma membrane"/>
    <property type="evidence" value="ECO:0007669"/>
    <property type="project" value="TreeGrafter"/>
</dbReference>
<sequence>MSETEVVEKPTNNQSAEKINASSVGDTIKSTDLTADQIDKLAKLIEAIPTILLKTDNPKYDEIFGHCVNVDSNEHVDVSIRNEILLKFLIADEYDVETATTRLVNTLNWRNKFQPLSAAYEEEFDKELDQLGVVTGNPDGDDNMKYVTWNLYGKLKNPKKVFQQYGGERESKEGAKEGTQFLRWRIGIMEKSLLFADFTDPTNNKIAQVHDYNNVSMLRMDPNVKASTKQIISIFGANYPELLSVKFFINVPVFMGWVFTFLKKMGIISAETLKKFQVLSNGNLSEWFGKDNLPAEYNGGKTTKYSLLDSLAESIPKAEIPAYAKVILAQTKDQEIQNANLSVE</sequence>
<keyword evidence="9 16" id="KW-0256">Endoplasmic reticulum</keyword>
<dbReference type="SUPFAM" id="SSF46938">
    <property type="entry name" value="CRAL/TRIO N-terminal domain"/>
    <property type="match status" value="1"/>
</dbReference>
<keyword evidence="11" id="KW-0408">Iron</keyword>
<name>A0A0V1Q3U1_9ASCO</name>
<dbReference type="AlphaFoldDB" id="A0A0V1Q3U1"/>
<evidence type="ECO:0000256" key="15">
    <source>
        <dbReference type="ARBA" id="ARBA00024180"/>
    </source>
</evidence>
<comment type="similarity">
    <text evidence="3 16">Belongs to the SFH5 family.</text>
</comment>
<feature type="domain" description="CRAL-TRIO" evidence="17">
    <location>
        <begin position="139"/>
        <end position="305"/>
    </location>
</feature>
<evidence type="ECO:0000313" key="19">
    <source>
        <dbReference type="Proteomes" id="UP000054251"/>
    </source>
</evidence>
<dbReference type="InterPro" id="IPR042938">
    <property type="entry name" value="Sfh5"/>
</dbReference>
<comment type="subcellular location">
    <subcellularLocation>
        <location evidence="16">Cytoplasm</location>
    </subcellularLocation>
    <subcellularLocation>
        <location evidence="2 16">Endoplasmic reticulum membrane</location>
        <topology evidence="2 16">Peripheral membrane protein</topology>
    </subcellularLocation>
    <subcellularLocation>
        <location evidence="16">Microsome membrane</location>
        <topology evidence="16">Peripheral membrane protein</topology>
    </subcellularLocation>
</comment>
<dbReference type="SMART" id="SM00516">
    <property type="entry name" value="SEC14"/>
    <property type="match status" value="1"/>
</dbReference>
<evidence type="ECO:0000259" key="17">
    <source>
        <dbReference type="PROSITE" id="PS50191"/>
    </source>
</evidence>
<comment type="caution">
    <text evidence="18">The sequence shown here is derived from an EMBL/GenBank/DDBJ whole genome shotgun (WGS) entry which is preliminary data.</text>
</comment>
<dbReference type="GO" id="GO:0046872">
    <property type="term" value="F:metal ion binding"/>
    <property type="evidence" value="ECO:0007669"/>
    <property type="project" value="UniProtKB-KW"/>
</dbReference>
<dbReference type="PANTHER" id="PTHR47669">
    <property type="entry name" value="PHOSPHATIDYLINOSITOL TRANSFER PROTEIN SFH5"/>
    <property type="match status" value="1"/>
</dbReference>
<evidence type="ECO:0000256" key="1">
    <source>
        <dbReference type="ARBA" id="ARBA00001970"/>
    </source>
</evidence>
<evidence type="ECO:0000256" key="10">
    <source>
        <dbReference type="ARBA" id="ARBA00022848"/>
    </source>
</evidence>
<dbReference type="GeneID" id="26838071"/>
<evidence type="ECO:0000313" key="18">
    <source>
        <dbReference type="EMBL" id="KSA03165.1"/>
    </source>
</evidence>
<dbReference type="GO" id="GO:0008526">
    <property type="term" value="F:phosphatidylinositol transfer activity"/>
    <property type="evidence" value="ECO:0007669"/>
    <property type="project" value="UniProtKB-UniRule"/>
</dbReference>
<keyword evidence="5 16" id="KW-0813">Transport</keyword>
<dbReference type="PROSITE" id="PS50191">
    <property type="entry name" value="CRAL_TRIO"/>
    <property type="match status" value="1"/>
</dbReference>
<dbReference type="PANTHER" id="PTHR47669:SF1">
    <property type="entry name" value="PHOSPHATIDYLINOSITOL TRANSFER PROTEIN SFH5"/>
    <property type="match status" value="1"/>
</dbReference>
<gene>
    <name evidence="18" type="ORF">AC631_01062</name>
</gene>
<dbReference type="GO" id="GO:0017157">
    <property type="term" value="P:regulation of exocytosis"/>
    <property type="evidence" value="ECO:0007669"/>
    <property type="project" value="TreeGrafter"/>
</dbReference>
<evidence type="ECO:0000256" key="7">
    <source>
        <dbReference type="ARBA" id="ARBA00022617"/>
    </source>
</evidence>
<dbReference type="GO" id="GO:0005829">
    <property type="term" value="C:cytosol"/>
    <property type="evidence" value="ECO:0007669"/>
    <property type="project" value="TreeGrafter"/>
</dbReference>
<dbReference type="EMBL" id="LMYN01000013">
    <property type="protein sequence ID" value="KSA03165.1"/>
    <property type="molecule type" value="Genomic_DNA"/>
</dbReference>
<dbReference type="InterPro" id="IPR001251">
    <property type="entry name" value="CRAL-TRIO_dom"/>
</dbReference>
<comment type="function">
    <text evidence="15">Non-classical phosphatidylinositol (PtdIns) transfer protein (PITP), which exhibits PtdIns-binding/transfer activity in the absence of detectable PtdCho-binding/transfer activity. Regulates PtdIns(4,5)P2 homeostasis at the plasma membrane. Heme-binding protein that may play a role in organic oxidant-induced stress responses.</text>
</comment>
<dbReference type="OrthoDB" id="75724at2759"/>
<evidence type="ECO:0000256" key="5">
    <source>
        <dbReference type="ARBA" id="ARBA00022448"/>
    </source>
</evidence>
<keyword evidence="7" id="KW-0349">Heme</keyword>
<dbReference type="InterPro" id="IPR036865">
    <property type="entry name" value="CRAL-TRIO_dom_sf"/>
</dbReference>
<evidence type="ECO:0000256" key="13">
    <source>
        <dbReference type="ARBA" id="ARBA00023136"/>
    </source>
</evidence>
<evidence type="ECO:0000256" key="16">
    <source>
        <dbReference type="RuleBase" id="RU367059"/>
    </source>
</evidence>
<dbReference type="GO" id="GO:0005789">
    <property type="term" value="C:endoplasmic reticulum membrane"/>
    <property type="evidence" value="ECO:0007669"/>
    <property type="project" value="UniProtKB-SubCell"/>
</dbReference>
<keyword evidence="12 16" id="KW-0445">Lipid transport</keyword>
<comment type="cofactor">
    <cofactor evidence="1">
        <name>heme b</name>
        <dbReference type="ChEBI" id="CHEBI:60344"/>
    </cofactor>
</comment>
<proteinExistence type="inferred from homology"/>
<dbReference type="SUPFAM" id="SSF52087">
    <property type="entry name" value="CRAL/TRIO domain"/>
    <property type="match status" value="1"/>
</dbReference>
<dbReference type="GO" id="GO:0043001">
    <property type="term" value="P:Golgi to plasma membrane protein transport"/>
    <property type="evidence" value="ECO:0007669"/>
    <property type="project" value="TreeGrafter"/>
</dbReference>
<keyword evidence="10 16" id="KW-0492">Microsome</keyword>
<evidence type="ECO:0000256" key="14">
    <source>
        <dbReference type="ARBA" id="ARBA00024146"/>
    </source>
</evidence>
<keyword evidence="19" id="KW-1185">Reference proteome</keyword>
<evidence type="ECO:0000256" key="6">
    <source>
        <dbReference type="ARBA" id="ARBA00022490"/>
    </source>
</evidence>
<dbReference type="GO" id="GO:0032541">
    <property type="term" value="C:cortical endoplasmic reticulum"/>
    <property type="evidence" value="ECO:0007669"/>
    <property type="project" value="TreeGrafter"/>
</dbReference>
<evidence type="ECO:0000256" key="12">
    <source>
        <dbReference type="ARBA" id="ARBA00023055"/>
    </source>
</evidence>
<evidence type="ECO:0000256" key="8">
    <source>
        <dbReference type="ARBA" id="ARBA00022723"/>
    </source>
</evidence>
<evidence type="ECO:0000256" key="2">
    <source>
        <dbReference type="ARBA" id="ARBA00004406"/>
    </source>
</evidence>
<dbReference type="CDD" id="cd00170">
    <property type="entry name" value="SEC14"/>
    <property type="match status" value="1"/>
</dbReference>
<dbReference type="Proteomes" id="UP000054251">
    <property type="component" value="Unassembled WGS sequence"/>
</dbReference>
<reference evidence="18 19" key="1">
    <citation type="submission" date="2015-11" db="EMBL/GenBank/DDBJ databases">
        <title>The genome of Debaryomyces fabryi.</title>
        <authorList>
            <person name="Tafer H."/>
            <person name="Lopandic K."/>
        </authorList>
    </citation>
    <scope>NUCLEOTIDE SEQUENCE [LARGE SCALE GENOMIC DNA]</scope>
    <source>
        <strain evidence="18 19">CBS 789</strain>
    </source>
</reference>
<evidence type="ECO:0000256" key="4">
    <source>
        <dbReference type="ARBA" id="ARBA00018320"/>
    </source>
</evidence>
<protein>
    <recommendedName>
        <fullName evidence="4 16">Phosphatidylinositol transfer protein SFH5</fullName>
        <shortName evidence="16">PITP SFH5</shortName>
    </recommendedName>
</protein>